<evidence type="ECO:0000259" key="1">
    <source>
        <dbReference type="Pfam" id="PF13649"/>
    </source>
</evidence>
<dbReference type="InterPro" id="IPR041698">
    <property type="entry name" value="Methyltransf_25"/>
</dbReference>
<dbReference type="AlphaFoldDB" id="A0A366DU43"/>
<dbReference type="OrthoDB" id="9808140at2"/>
<keyword evidence="2" id="KW-0808">Transferase</keyword>
<dbReference type="CDD" id="cd02440">
    <property type="entry name" value="AdoMet_MTases"/>
    <property type="match status" value="1"/>
</dbReference>
<comment type="caution">
    <text evidence="2">The sequence shown here is derived from an EMBL/GenBank/DDBJ whole genome shotgun (WGS) entry which is preliminary data.</text>
</comment>
<dbReference type="PANTHER" id="PTHR42912">
    <property type="entry name" value="METHYLTRANSFERASE"/>
    <property type="match status" value="1"/>
</dbReference>
<dbReference type="EMBL" id="QNRE01000002">
    <property type="protein sequence ID" value="RBO93610.1"/>
    <property type="molecule type" value="Genomic_DNA"/>
</dbReference>
<evidence type="ECO:0000313" key="3">
    <source>
        <dbReference type="Proteomes" id="UP000252586"/>
    </source>
</evidence>
<proteinExistence type="predicted"/>
<dbReference type="Proteomes" id="UP000252586">
    <property type="component" value="Unassembled WGS sequence"/>
</dbReference>
<dbReference type="InterPro" id="IPR050508">
    <property type="entry name" value="Methyltransf_Superfamily"/>
</dbReference>
<sequence>MVSMTKNSPHSRTMGNKHDYLPAAGHDAFLPVYDLFTRLLGVRGIHRTLVDQAELAPGAEVLEIGCGTGNLTLLSADAAPGASLVGTDPDPRALARAERKRKHRENVRFDRAYSQELPFPDASFDRVLSAFMWHHLDSDVKRATAAELHRVLRPGARLHLVDVAGHPTPTDGRVARRMHRNPHLAENLGDAIPNLLSDNGFDCAETSSRAFRRFGRITWYRATRR</sequence>
<dbReference type="InterPro" id="IPR029063">
    <property type="entry name" value="SAM-dependent_MTases_sf"/>
</dbReference>
<keyword evidence="2" id="KW-0489">Methyltransferase</keyword>
<dbReference type="Pfam" id="PF13649">
    <property type="entry name" value="Methyltransf_25"/>
    <property type="match status" value="1"/>
</dbReference>
<keyword evidence="3" id="KW-1185">Reference proteome</keyword>
<dbReference type="GO" id="GO:0008168">
    <property type="term" value="F:methyltransferase activity"/>
    <property type="evidence" value="ECO:0007669"/>
    <property type="project" value="UniProtKB-KW"/>
</dbReference>
<evidence type="ECO:0000313" key="2">
    <source>
        <dbReference type="EMBL" id="RBO93610.1"/>
    </source>
</evidence>
<feature type="domain" description="Methyltransferase" evidence="1">
    <location>
        <begin position="61"/>
        <end position="155"/>
    </location>
</feature>
<reference evidence="2 3" key="1">
    <citation type="submission" date="2018-06" db="EMBL/GenBank/DDBJ databases">
        <title>Genomic Encyclopedia of Type Strains, Phase IV (KMG-IV): sequencing the most valuable type-strain genomes for metagenomic binning, comparative biology and taxonomic classification.</title>
        <authorList>
            <person name="Goeker M."/>
        </authorList>
    </citation>
    <scope>NUCLEOTIDE SEQUENCE [LARGE SCALE GENOMIC DNA]</scope>
    <source>
        <strain evidence="2 3">DSM 44599</strain>
    </source>
</reference>
<gene>
    <name evidence="2" type="ORF">DFR74_10226</name>
</gene>
<name>A0A366DU43_9NOCA</name>
<accession>A0A366DU43</accession>
<dbReference type="STRING" id="1210090.GCA_001613185_06868"/>
<dbReference type="GO" id="GO:0032259">
    <property type="term" value="P:methylation"/>
    <property type="evidence" value="ECO:0007669"/>
    <property type="project" value="UniProtKB-KW"/>
</dbReference>
<protein>
    <submittedName>
        <fullName evidence="2">Methyltransferase family protein</fullName>
    </submittedName>
</protein>
<organism evidence="2 3">
    <name type="scientific">Nocardia puris</name>
    <dbReference type="NCBI Taxonomy" id="208602"/>
    <lineage>
        <taxon>Bacteria</taxon>
        <taxon>Bacillati</taxon>
        <taxon>Actinomycetota</taxon>
        <taxon>Actinomycetes</taxon>
        <taxon>Mycobacteriales</taxon>
        <taxon>Nocardiaceae</taxon>
        <taxon>Nocardia</taxon>
    </lineage>
</organism>
<dbReference type="Gene3D" id="3.40.50.150">
    <property type="entry name" value="Vaccinia Virus protein VP39"/>
    <property type="match status" value="1"/>
</dbReference>
<dbReference type="SUPFAM" id="SSF53335">
    <property type="entry name" value="S-adenosyl-L-methionine-dependent methyltransferases"/>
    <property type="match status" value="1"/>
</dbReference>